<dbReference type="Proteomes" id="UP000177040">
    <property type="component" value="Unassembled WGS sequence"/>
</dbReference>
<dbReference type="InterPro" id="IPR027417">
    <property type="entry name" value="P-loop_NTPase"/>
</dbReference>
<dbReference type="Gene3D" id="3.40.50.300">
    <property type="entry name" value="P-loop containing nucleotide triphosphate hydrolases"/>
    <property type="match status" value="1"/>
</dbReference>
<evidence type="ECO:0000256" key="4">
    <source>
        <dbReference type="ARBA" id="ARBA00022679"/>
    </source>
</evidence>
<keyword evidence="5 10" id="KW-0819">tRNA processing</keyword>
<evidence type="ECO:0000256" key="11">
    <source>
        <dbReference type="RuleBase" id="RU003783"/>
    </source>
</evidence>
<dbReference type="GO" id="GO:0006400">
    <property type="term" value="P:tRNA modification"/>
    <property type="evidence" value="ECO:0007669"/>
    <property type="project" value="TreeGrafter"/>
</dbReference>
<dbReference type="AlphaFoldDB" id="A0A1F6N4F8"/>
<sequence length="312" mass="35587">MSQALPKLIVILGPTASGKTSWGLELAKKYDGEIISADSRQVYQKMNIGTAKVQGEWRWNGLRRTYFVEGIPHHLVDFLNPGKSFSAAEFRDKALKYSKIAHKNGRLPMVVGGTGLYISALVDNFVIPRVAAHGKLRQSLEEKTNEELLQVLEKLDPDAALVIDRHNKRRLIRALEVCILSGQPFSGQKKKGVQLFDILQIGIATPQVVLNERINARVDQMITVGLVTEIANLIKQSYGWNLPSMNGIGYRQFKNYFEGKVSIEETIELLKRDTRHYARRQMTWFRRDPRIKWCTSIDETEKLIDIFLQQSH</sequence>
<dbReference type="InterPro" id="IPR039657">
    <property type="entry name" value="Dimethylallyltransferase"/>
</dbReference>
<dbReference type="NCBIfam" id="TIGR00174">
    <property type="entry name" value="miaA"/>
    <property type="match status" value="1"/>
</dbReference>
<keyword evidence="7 10" id="KW-0067">ATP-binding</keyword>
<dbReference type="Gene3D" id="1.10.20.140">
    <property type="match status" value="1"/>
</dbReference>
<evidence type="ECO:0000256" key="9">
    <source>
        <dbReference type="ARBA" id="ARBA00049563"/>
    </source>
</evidence>
<comment type="cofactor">
    <cofactor evidence="1 10">
        <name>Mg(2+)</name>
        <dbReference type="ChEBI" id="CHEBI:18420"/>
    </cofactor>
</comment>
<accession>A0A1F6N4F8</accession>
<dbReference type="InterPro" id="IPR018022">
    <property type="entry name" value="IPT"/>
</dbReference>
<protein>
    <recommendedName>
        <fullName evidence="10">tRNA dimethylallyltransferase</fullName>
        <ecNumber evidence="10">2.5.1.75</ecNumber>
    </recommendedName>
    <alternativeName>
        <fullName evidence="10">Dimethylallyl diphosphate:tRNA dimethylallyltransferase</fullName>
        <shortName evidence="10">DMAPP:tRNA dimethylallyltransferase</shortName>
        <shortName evidence="10">DMATase</shortName>
    </alternativeName>
    <alternativeName>
        <fullName evidence="10">Isopentenyl-diphosphate:tRNA isopentenyltransferase</fullName>
        <shortName evidence="10">IPP transferase</shortName>
        <shortName evidence="10">IPPT</shortName>
        <shortName evidence="10">IPTase</shortName>
    </alternativeName>
</protein>
<evidence type="ECO:0000256" key="8">
    <source>
        <dbReference type="ARBA" id="ARBA00022842"/>
    </source>
</evidence>
<name>A0A1F6N4F8_9BACT</name>
<reference evidence="14 15" key="1">
    <citation type="journal article" date="2016" name="Nat. Commun.">
        <title>Thousands of microbial genomes shed light on interconnected biogeochemical processes in an aquifer system.</title>
        <authorList>
            <person name="Anantharaman K."/>
            <person name="Brown C.T."/>
            <person name="Hug L.A."/>
            <person name="Sharon I."/>
            <person name="Castelle C.J."/>
            <person name="Probst A.J."/>
            <person name="Thomas B.C."/>
            <person name="Singh A."/>
            <person name="Wilkins M.J."/>
            <person name="Karaoz U."/>
            <person name="Brodie E.L."/>
            <person name="Williams K.H."/>
            <person name="Hubbard S.S."/>
            <person name="Banfield J.F."/>
        </authorList>
    </citation>
    <scope>NUCLEOTIDE SEQUENCE [LARGE SCALE GENOMIC DNA]</scope>
</reference>
<dbReference type="GO" id="GO:0052381">
    <property type="term" value="F:tRNA dimethylallyltransferase activity"/>
    <property type="evidence" value="ECO:0007669"/>
    <property type="project" value="UniProtKB-UniRule"/>
</dbReference>
<comment type="similarity">
    <text evidence="3 10 13">Belongs to the IPP transferase family.</text>
</comment>
<evidence type="ECO:0000313" key="14">
    <source>
        <dbReference type="EMBL" id="OGH78533.1"/>
    </source>
</evidence>
<evidence type="ECO:0000256" key="2">
    <source>
        <dbReference type="ARBA" id="ARBA00003213"/>
    </source>
</evidence>
<evidence type="ECO:0000256" key="12">
    <source>
        <dbReference type="RuleBase" id="RU003784"/>
    </source>
</evidence>
<dbReference type="HAMAP" id="MF_00185">
    <property type="entry name" value="IPP_trans"/>
    <property type="match status" value="1"/>
</dbReference>
<keyword evidence="4 10" id="KW-0808">Transferase</keyword>
<gene>
    <name evidence="10" type="primary">miaA</name>
    <name evidence="14" type="ORF">A2983_00485</name>
</gene>
<dbReference type="GO" id="GO:0005524">
    <property type="term" value="F:ATP binding"/>
    <property type="evidence" value="ECO:0007669"/>
    <property type="project" value="UniProtKB-UniRule"/>
</dbReference>
<evidence type="ECO:0000256" key="7">
    <source>
        <dbReference type="ARBA" id="ARBA00022840"/>
    </source>
</evidence>
<dbReference type="SUPFAM" id="SSF52540">
    <property type="entry name" value="P-loop containing nucleoside triphosphate hydrolases"/>
    <property type="match status" value="1"/>
</dbReference>
<feature type="region of interest" description="Interaction with substrate tRNA" evidence="10">
    <location>
        <begin position="38"/>
        <end position="41"/>
    </location>
</feature>
<evidence type="ECO:0000256" key="6">
    <source>
        <dbReference type="ARBA" id="ARBA00022741"/>
    </source>
</evidence>
<feature type="binding site" evidence="10">
    <location>
        <begin position="15"/>
        <end position="20"/>
    </location>
    <ligand>
        <name>substrate</name>
    </ligand>
</feature>
<comment type="subunit">
    <text evidence="10">Monomer.</text>
</comment>
<feature type="binding site" evidence="10">
    <location>
        <begin position="13"/>
        <end position="20"/>
    </location>
    <ligand>
        <name>ATP</name>
        <dbReference type="ChEBI" id="CHEBI:30616"/>
    </ligand>
</feature>
<comment type="catalytic activity">
    <reaction evidence="9 10 11">
        <text>adenosine(37) in tRNA + dimethylallyl diphosphate = N(6)-dimethylallyladenosine(37) in tRNA + diphosphate</text>
        <dbReference type="Rhea" id="RHEA:26482"/>
        <dbReference type="Rhea" id="RHEA-COMP:10162"/>
        <dbReference type="Rhea" id="RHEA-COMP:10375"/>
        <dbReference type="ChEBI" id="CHEBI:33019"/>
        <dbReference type="ChEBI" id="CHEBI:57623"/>
        <dbReference type="ChEBI" id="CHEBI:74411"/>
        <dbReference type="ChEBI" id="CHEBI:74415"/>
        <dbReference type="EC" id="2.5.1.75"/>
    </reaction>
</comment>
<proteinExistence type="inferred from homology"/>
<feature type="site" description="Interaction with substrate tRNA" evidence="10">
    <location>
        <position position="137"/>
    </location>
</feature>
<evidence type="ECO:0000256" key="5">
    <source>
        <dbReference type="ARBA" id="ARBA00022694"/>
    </source>
</evidence>
<comment type="function">
    <text evidence="2 10 12">Catalyzes the transfer of a dimethylallyl group onto the adenine at position 37 in tRNAs that read codons beginning with uridine, leading to the formation of N6-(dimethylallyl)adenosine (i(6)A).</text>
</comment>
<dbReference type="Pfam" id="PF01715">
    <property type="entry name" value="IPPT"/>
    <property type="match status" value="1"/>
</dbReference>
<feature type="site" description="Interaction with substrate tRNA" evidence="10">
    <location>
        <position position="114"/>
    </location>
</feature>
<comment type="caution">
    <text evidence="14">The sequence shown here is derived from an EMBL/GenBank/DDBJ whole genome shotgun (WGS) entry which is preliminary data.</text>
</comment>
<evidence type="ECO:0000313" key="15">
    <source>
        <dbReference type="Proteomes" id="UP000177040"/>
    </source>
</evidence>
<evidence type="ECO:0000256" key="3">
    <source>
        <dbReference type="ARBA" id="ARBA00005842"/>
    </source>
</evidence>
<evidence type="ECO:0000256" key="13">
    <source>
        <dbReference type="RuleBase" id="RU003785"/>
    </source>
</evidence>
<evidence type="ECO:0000256" key="10">
    <source>
        <dbReference type="HAMAP-Rule" id="MF_00185"/>
    </source>
</evidence>
<dbReference type="EC" id="2.5.1.75" evidence="10"/>
<keyword evidence="6 10" id="KW-0547">Nucleotide-binding</keyword>
<dbReference type="PANTHER" id="PTHR11088">
    <property type="entry name" value="TRNA DIMETHYLALLYLTRANSFERASE"/>
    <property type="match status" value="1"/>
</dbReference>
<keyword evidence="8 10" id="KW-0460">Magnesium</keyword>
<dbReference type="PANTHER" id="PTHR11088:SF60">
    <property type="entry name" value="TRNA DIMETHYLALLYLTRANSFERASE"/>
    <property type="match status" value="1"/>
</dbReference>
<dbReference type="EMBL" id="MFQH01000008">
    <property type="protein sequence ID" value="OGH78533.1"/>
    <property type="molecule type" value="Genomic_DNA"/>
</dbReference>
<comment type="caution">
    <text evidence="10">Lacks conserved residue(s) required for the propagation of feature annotation.</text>
</comment>
<evidence type="ECO:0000256" key="1">
    <source>
        <dbReference type="ARBA" id="ARBA00001946"/>
    </source>
</evidence>
<organism evidence="14 15">
    <name type="scientific">Candidatus Magasanikbacteria bacterium RIFCSPLOWO2_01_FULL_40_15</name>
    <dbReference type="NCBI Taxonomy" id="1798686"/>
    <lineage>
        <taxon>Bacteria</taxon>
        <taxon>Candidatus Magasanikiibacteriota</taxon>
    </lineage>
</organism>